<comment type="caution">
    <text evidence="1">The sequence shown here is derived from an EMBL/GenBank/DDBJ whole genome shotgun (WGS) entry which is preliminary data.</text>
</comment>
<dbReference type="RefSeq" id="WP_324694328.1">
    <property type="nucleotide sequence ID" value="NZ_JAYMYJ010000080.1"/>
</dbReference>
<keyword evidence="2" id="KW-1185">Reference proteome</keyword>
<dbReference type="Proteomes" id="UP001308005">
    <property type="component" value="Unassembled WGS sequence"/>
</dbReference>
<evidence type="ECO:0000313" key="1">
    <source>
        <dbReference type="EMBL" id="MEB4590938.1"/>
    </source>
</evidence>
<proteinExistence type="predicted"/>
<accession>A0ABU6CVU8</accession>
<reference evidence="1 2" key="2">
    <citation type="submission" date="2024-01" db="EMBL/GenBank/DDBJ databases">
        <authorList>
            <person name="Xie X."/>
        </authorList>
    </citation>
    <scope>NUCLEOTIDE SEQUENCE [LARGE SCALE GENOMIC DNA]</scope>
    <source>
        <strain evidence="1">SCUT-1</strain>
    </source>
</reference>
<gene>
    <name evidence="1" type="ORF">VSS37_08120</name>
</gene>
<dbReference type="EMBL" id="JAYMYJ010000080">
    <property type="protein sequence ID" value="MEB4590938.1"/>
    <property type="molecule type" value="Genomic_DNA"/>
</dbReference>
<sequence>MHLDLDHAVAGTGFAAPALDVEGETGGARQGYRVRLIRVDLPEPVCLALSQVRQIEICIIRKHWRQPTSYIVELAPVISKLSAILRTILVNNLTGFQQVGFFHFSDHKYAIRGHIALLGQQHVKPKNKSNILSLPFPSKAWKHYSSLGKAAIIDSLTHAS</sequence>
<organism evidence="1 2">
    <name type="scientific">Candidatus Thiothrix phosphatis</name>
    <dbReference type="NCBI Taxonomy" id="3112415"/>
    <lineage>
        <taxon>Bacteria</taxon>
        <taxon>Pseudomonadati</taxon>
        <taxon>Pseudomonadota</taxon>
        <taxon>Gammaproteobacteria</taxon>
        <taxon>Thiotrichales</taxon>
        <taxon>Thiotrichaceae</taxon>
        <taxon>Thiothrix</taxon>
    </lineage>
</organism>
<name>A0ABU6CVU8_9GAMM</name>
<protein>
    <submittedName>
        <fullName evidence="1">Uncharacterized protein</fullName>
    </submittedName>
</protein>
<reference evidence="2" key="1">
    <citation type="submission" date="2023-07" db="EMBL/GenBank/DDBJ databases">
        <title>The carbon used by Thiothrix.</title>
        <authorList>
            <person name="Chen L."/>
        </authorList>
    </citation>
    <scope>NUCLEOTIDE SEQUENCE [LARGE SCALE GENOMIC DNA]</scope>
</reference>
<evidence type="ECO:0000313" key="2">
    <source>
        <dbReference type="Proteomes" id="UP001308005"/>
    </source>
</evidence>